<sequence>MRGTILPLTLSKIHSDVPAVGPKGTMTCSERLKEACRTWDILEKTVARKDLGCLKSLPIKSDILKQPSVITRVTRRLERYGQVPHDAQKLPTVQARSRNVNLNSNTSSRVKHERYQYMSTAER</sequence>
<evidence type="ECO:0000313" key="3">
    <source>
        <dbReference type="Proteomes" id="UP000018144"/>
    </source>
</evidence>
<proteinExistence type="predicted"/>
<accession>U4KV41</accession>
<keyword evidence="3" id="KW-1185">Reference proteome</keyword>
<name>U4KV41_PYROM</name>
<evidence type="ECO:0000256" key="1">
    <source>
        <dbReference type="SAM" id="MobiDB-lite"/>
    </source>
</evidence>
<feature type="region of interest" description="Disordered" evidence="1">
    <location>
        <begin position="81"/>
        <end position="123"/>
    </location>
</feature>
<gene>
    <name evidence="2" type="ORF">PCON_03390</name>
</gene>
<dbReference type="EMBL" id="HF935215">
    <property type="protein sequence ID" value="CCX04726.1"/>
    <property type="molecule type" value="Genomic_DNA"/>
</dbReference>
<reference evidence="2 3" key="1">
    <citation type="journal article" date="2013" name="PLoS Genet.">
        <title>The genome and development-dependent transcriptomes of Pyronema confluens: a window into fungal evolution.</title>
        <authorList>
            <person name="Traeger S."/>
            <person name="Altegoer F."/>
            <person name="Freitag M."/>
            <person name="Gabaldon T."/>
            <person name="Kempken F."/>
            <person name="Kumar A."/>
            <person name="Marcet-Houben M."/>
            <person name="Poggeler S."/>
            <person name="Stajich J.E."/>
            <person name="Nowrousian M."/>
        </authorList>
    </citation>
    <scope>NUCLEOTIDE SEQUENCE [LARGE SCALE GENOMIC DNA]</scope>
    <source>
        <strain evidence="3">CBS 100304</strain>
        <tissue evidence="2">Vegetative mycelium</tissue>
    </source>
</reference>
<protein>
    <submittedName>
        <fullName evidence="2">Uncharacterized protein</fullName>
    </submittedName>
</protein>
<dbReference type="AlphaFoldDB" id="U4KV41"/>
<organism evidence="2 3">
    <name type="scientific">Pyronema omphalodes (strain CBS 100304)</name>
    <name type="common">Pyronema confluens</name>
    <dbReference type="NCBI Taxonomy" id="1076935"/>
    <lineage>
        <taxon>Eukaryota</taxon>
        <taxon>Fungi</taxon>
        <taxon>Dikarya</taxon>
        <taxon>Ascomycota</taxon>
        <taxon>Pezizomycotina</taxon>
        <taxon>Pezizomycetes</taxon>
        <taxon>Pezizales</taxon>
        <taxon>Pyronemataceae</taxon>
        <taxon>Pyronema</taxon>
    </lineage>
</organism>
<dbReference type="Proteomes" id="UP000018144">
    <property type="component" value="Unassembled WGS sequence"/>
</dbReference>
<evidence type="ECO:0000313" key="2">
    <source>
        <dbReference type="EMBL" id="CCX04726.1"/>
    </source>
</evidence>
<feature type="compositionally biased region" description="Polar residues" evidence="1">
    <location>
        <begin position="94"/>
        <end position="108"/>
    </location>
</feature>